<protein>
    <submittedName>
        <fullName evidence="2">Uncharacterized protein</fullName>
    </submittedName>
</protein>
<feature type="compositionally biased region" description="Low complexity" evidence="1">
    <location>
        <begin position="66"/>
        <end position="109"/>
    </location>
</feature>
<name>A0ABV2IVQ0_9HYPH</name>
<accession>A0ABV2IVQ0</accession>
<evidence type="ECO:0000256" key="1">
    <source>
        <dbReference type="SAM" id="MobiDB-lite"/>
    </source>
</evidence>
<feature type="region of interest" description="Disordered" evidence="1">
    <location>
        <begin position="141"/>
        <end position="181"/>
    </location>
</feature>
<keyword evidence="3" id="KW-1185">Reference proteome</keyword>
<feature type="compositionally biased region" description="Low complexity" evidence="1">
    <location>
        <begin position="150"/>
        <end position="162"/>
    </location>
</feature>
<dbReference type="EMBL" id="JBEPMB010000001">
    <property type="protein sequence ID" value="MET3612562.1"/>
    <property type="molecule type" value="Genomic_DNA"/>
</dbReference>
<organism evidence="2 3">
    <name type="scientific">Rhizobium aquaticum</name>
    <dbReference type="NCBI Taxonomy" id="1549636"/>
    <lineage>
        <taxon>Bacteria</taxon>
        <taxon>Pseudomonadati</taxon>
        <taxon>Pseudomonadota</taxon>
        <taxon>Alphaproteobacteria</taxon>
        <taxon>Hyphomicrobiales</taxon>
        <taxon>Rhizobiaceae</taxon>
        <taxon>Rhizobium/Agrobacterium group</taxon>
        <taxon>Rhizobium</taxon>
    </lineage>
</organism>
<feature type="compositionally biased region" description="Polar residues" evidence="1">
    <location>
        <begin position="29"/>
        <end position="43"/>
    </location>
</feature>
<proteinExistence type="predicted"/>
<comment type="caution">
    <text evidence="2">The sequence shown here is derived from an EMBL/GenBank/DDBJ whole genome shotgun (WGS) entry which is preliminary data.</text>
</comment>
<reference evidence="2 3" key="1">
    <citation type="submission" date="2024-06" db="EMBL/GenBank/DDBJ databases">
        <title>Genomic Encyclopedia of Type Strains, Phase IV (KMG-IV): sequencing the most valuable type-strain genomes for metagenomic binning, comparative biology and taxonomic classification.</title>
        <authorList>
            <person name="Goeker M."/>
        </authorList>
    </citation>
    <scope>NUCLEOTIDE SEQUENCE [LARGE SCALE GENOMIC DNA]</scope>
    <source>
        <strain evidence="2 3">DSM 29780</strain>
    </source>
</reference>
<feature type="region of interest" description="Disordered" evidence="1">
    <location>
        <begin position="1"/>
        <end position="115"/>
    </location>
</feature>
<gene>
    <name evidence="2" type="ORF">ABID16_000867</name>
</gene>
<evidence type="ECO:0000313" key="2">
    <source>
        <dbReference type="EMBL" id="MET3612562.1"/>
    </source>
</evidence>
<dbReference type="Proteomes" id="UP001549047">
    <property type="component" value="Unassembled WGS sequence"/>
</dbReference>
<dbReference type="RefSeq" id="WP_354555126.1">
    <property type="nucleotide sequence ID" value="NZ_JBEPMB010000001.1"/>
</dbReference>
<evidence type="ECO:0000313" key="3">
    <source>
        <dbReference type="Proteomes" id="UP001549047"/>
    </source>
</evidence>
<feature type="compositionally biased region" description="Polar residues" evidence="1">
    <location>
        <begin position="167"/>
        <end position="181"/>
    </location>
</feature>
<feature type="compositionally biased region" description="Low complexity" evidence="1">
    <location>
        <begin position="8"/>
        <end position="20"/>
    </location>
</feature>
<sequence>MQISQNNASAAAYTSAPAAAHKGREQSETQKAVQAQLAHNKQQAKVDADKLAKVSGKPAAQDADKGGAAAANAAGAATGAAASAATTSTKSAANAKSADATAATQTAAKKPGHKETVFEKQHAYNQSMAKLHASMLDKVAKPAAPKTDDAQPSAAAAQAATAKYMENSGQSTGTTTTHFRA</sequence>